<keyword evidence="14" id="KW-1185">Reference proteome</keyword>
<reference evidence="13" key="1">
    <citation type="submission" date="2020-08" db="EMBL/GenBank/DDBJ databases">
        <authorList>
            <person name="Uke A."/>
            <person name="Chhe C."/>
            <person name="Baramee S."/>
            <person name="Kosugi A."/>
        </authorList>
    </citation>
    <scope>NUCLEOTIDE SEQUENCE</scope>
    <source>
        <strain evidence="13">DA-C8</strain>
    </source>
</reference>
<keyword evidence="4" id="KW-0645">Protease</keyword>
<protein>
    <recommendedName>
        <fullName evidence="11">Zinc metalloprotease</fullName>
        <ecNumber evidence="11">3.4.24.-</ecNumber>
    </recommendedName>
</protein>
<keyword evidence="9 11" id="KW-0482">Metalloprotease</keyword>
<dbReference type="InterPro" id="IPR036034">
    <property type="entry name" value="PDZ_sf"/>
</dbReference>
<dbReference type="EC" id="3.4.24.-" evidence="11"/>
<dbReference type="Proteomes" id="UP000654993">
    <property type="component" value="Unassembled WGS sequence"/>
</dbReference>
<comment type="subcellular location">
    <subcellularLocation>
        <location evidence="2">Membrane</location>
        <topology evidence="2">Multi-pass membrane protein</topology>
    </subcellularLocation>
</comment>
<evidence type="ECO:0000256" key="5">
    <source>
        <dbReference type="ARBA" id="ARBA00022692"/>
    </source>
</evidence>
<evidence type="ECO:0000256" key="9">
    <source>
        <dbReference type="ARBA" id="ARBA00023049"/>
    </source>
</evidence>
<dbReference type="GO" id="GO:0046872">
    <property type="term" value="F:metal ion binding"/>
    <property type="evidence" value="ECO:0007669"/>
    <property type="project" value="UniProtKB-KW"/>
</dbReference>
<evidence type="ECO:0000259" key="12">
    <source>
        <dbReference type="PROSITE" id="PS50106"/>
    </source>
</evidence>
<accession>A0A916QBH6</accession>
<proteinExistence type="inferred from homology"/>
<dbReference type="SUPFAM" id="SSF50156">
    <property type="entry name" value="PDZ domain-like"/>
    <property type="match status" value="1"/>
</dbReference>
<organism evidence="13 14">
    <name type="scientific">Insulibacter thermoxylanivorax</name>
    <dbReference type="NCBI Taxonomy" id="2749268"/>
    <lineage>
        <taxon>Bacteria</taxon>
        <taxon>Bacillati</taxon>
        <taxon>Bacillota</taxon>
        <taxon>Bacilli</taxon>
        <taxon>Bacillales</taxon>
        <taxon>Paenibacillaceae</taxon>
        <taxon>Insulibacter</taxon>
    </lineage>
</organism>
<dbReference type="InterPro" id="IPR041489">
    <property type="entry name" value="PDZ_6"/>
</dbReference>
<evidence type="ECO:0000256" key="11">
    <source>
        <dbReference type="RuleBase" id="RU362031"/>
    </source>
</evidence>
<feature type="transmembrane region" description="Helical" evidence="11">
    <location>
        <begin position="170"/>
        <end position="193"/>
    </location>
</feature>
<keyword evidence="5 11" id="KW-0812">Transmembrane</keyword>
<evidence type="ECO:0000256" key="1">
    <source>
        <dbReference type="ARBA" id="ARBA00001947"/>
    </source>
</evidence>
<dbReference type="InterPro" id="IPR008915">
    <property type="entry name" value="Peptidase_M50"/>
</dbReference>
<feature type="transmembrane region" description="Helical" evidence="11">
    <location>
        <begin position="6"/>
        <end position="28"/>
    </location>
</feature>
<keyword evidence="11" id="KW-0479">Metal-binding</keyword>
<keyword evidence="6 11" id="KW-0378">Hydrolase</keyword>
<dbReference type="AlphaFoldDB" id="A0A916QBH6"/>
<feature type="domain" description="PDZ" evidence="12">
    <location>
        <begin position="194"/>
        <end position="234"/>
    </location>
</feature>
<dbReference type="GO" id="GO:0004222">
    <property type="term" value="F:metalloendopeptidase activity"/>
    <property type="evidence" value="ECO:0007669"/>
    <property type="project" value="InterPro"/>
</dbReference>
<evidence type="ECO:0000256" key="7">
    <source>
        <dbReference type="ARBA" id="ARBA00022833"/>
    </source>
</evidence>
<dbReference type="InterPro" id="IPR004387">
    <property type="entry name" value="Pept_M50_Zn"/>
</dbReference>
<evidence type="ECO:0000256" key="3">
    <source>
        <dbReference type="ARBA" id="ARBA00007931"/>
    </source>
</evidence>
<evidence type="ECO:0000313" key="13">
    <source>
        <dbReference type="EMBL" id="GFR37691.1"/>
    </source>
</evidence>
<dbReference type="GO" id="GO:0006508">
    <property type="term" value="P:proteolysis"/>
    <property type="evidence" value="ECO:0007669"/>
    <property type="project" value="UniProtKB-KW"/>
</dbReference>
<evidence type="ECO:0000313" key="14">
    <source>
        <dbReference type="Proteomes" id="UP000654993"/>
    </source>
</evidence>
<dbReference type="RefSeq" id="WP_200965969.1">
    <property type="nucleotide sequence ID" value="NZ_BMAQ01000006.1"/>
</dbReference>
<dbReference type="CDD" id="cd23081">
    <property type="entry name" value="cpPDZ_EcRseP-like"/>
    <property type="match status" value="1"/>
</dbReference>
<dbReference type="Pfam" id="PF02163">
    <property type="entry name" value="Peptidase_M50"/>
    <property type="match status" value="1"/>
</dbReference>
<dbReference type="EMBL" id="BMAQ01000006">
    <property type="protein sequence ID" value="GFR37691.1"/>
    <property type="molecule type" value="Genomic_DNA"/>
</dbReference>
<dbReference type="PROSITE" id="PS50106">
    <property type="entry name" value="PDZ"/>
    <property type="match status" value="1"/>
</dbReference>
<dbReference type="InterPro" id="IPR001478">
    <property type="entry name" value="PDZ"/>
</dbReference>
<comment type="cofactor">
    <cofactor evidence="1 11">
        <name>Zn(2+)</name>
        <dbReference type="ChEBI" id="CHEBI:29105"/>
    </cofactor>
</comment>
<keyword evidence="7 11" id="KW-0862">Zinc</keyword>
<dbReference type="Pfam" id="PF17820">
    <property type="entry name" value="PDZ_6"/>
    <property type="match status" value="1"/>
</dbReference>
<dbReference type="Gene3D" id="2.30.42.10">
    <property type="match status" value="1"/>
</dbReference>
<feature type="transmembrane region" description="Helical" evidence="11">
    <location>
        <begin position="351"/>
        <end position="368"/>
    </location>
</feature>
<sequence length="425" mass="47174">MNLLTTILYTILVFFVIIGIHEWGHMFFAKRAGILVREFAIGFGPKLLSFKKGETKYAFRLLPFGGFARMAGEDPELIQINPGQTIALRLKDGIVTHIYLDQLDRYSHLTQGEVVKLDIERDLHVELDSKGDVTRYEIDPKAMIVARNQENQIAPLNRQFMSKSVGQRMMTIFGGPLMNFVLALVLFTVYVFMLGVPVEGTGKLVIADVIEGSPAAEAGVRAGDQIVKVNGETLGEDSERMTRMISASENKPMTWQVLRDGEIIELTVTPQITDGESAKAGVYIGLTYDYRRPTLVEAASGTWNQVVYWTEQIFIGLQKLVTLEVKLEDLGGPVDIARTTGQAAQAGLTTLILWTSVLSLYLGIFNLLPVPALDGSRLIFLAVEGVRGKPISQERESLVHLIGFSALFLLMIAVTYYDIIALFQR</sequence>
<evidence type="ECO:0000256" key="10">
    <source>
        <dbReference type="ARBA" id="ARBA00023136"/>
    </source>
</evidence>
<dbReference type="CDD" id="cd06163">
    <property type="entry name" value="S2P-M50_PDZ_RseP-like"/>
    <property type="match status" value="1"/>
</dbReference>
<dbReference type="GO" id="GO:0016020">
    <property type="term" value="C:membrane"/>
    <property type="evidence" value="ECO:0007669"/>
    <property type="project" value="UniProtKB-SubCell"/>
</dbReference>
<reference evidence="13" key="2">
    <citation type="journal article" date="2021" name="Data Brief">
        <title>Draft genome sequence data of the facultative, thermophilic, xylanolytic bacterium Paenibacillus sp. strain DA-C8.</title>
        <authorList>
            <person name="Chhe C."/>
            <person name="Uke A."/>
            <person name="Baramee S."/>
            <person name="Ungkulpasvich U."/>
            <person name="Tachaapaikoon C."/>
            <person name="Pason P."/>
            <person name="Waeonukul R."/>
            <person name="Ratanakhanokchai K."/>
            <person name="Kosugi A."/>
        </authorList>
    </citation>
    <scope>NUCLEOTIDE SEQUENCE</scope>
    <source>
        <strain evidence="13">DA-C8</strain>
    </source>
</reference>
<gene>
    <name evidence="13" type="ORF">PRECH8_09870</name>
</gene>
<comment type="caution">
    <text evidence="13">The sequence shown here is derived from an EMBL/GenBank/DDBJ whole genome shotgun (WGS) entry which is preliminary data.</text>
</comment>
<evidence type="ECO:0000256" key="2">
    <source>
        <dbReference type="ARBA" id="ARBA00004141"/>
    </source>
</evidence>
<evidence type="ECO:0000256" key="6">
    <source>
        <dbReference type="ARBA" id="ARBA00022801"/>
    </source>
</evidence>
<dbReference type="PANTHER" id="PTHR42837:SF2">
    <property type="entry name" value="MEMBRANE METALLOPROTEASE ARASP2, CHLOROPLASTIC-RELATED"/>
    <property type="match status" value="1"/>
</dbReference>
<evidence type="ECO:0000256" key="8">
    <source>
        <dbReference type="ARBA" id="ARBA00022989"/>
    </source>
</evidence>
<name>A0A916QBH6_9BACL</name>
<keyword evidence="8 11" id="KW-1133">Transmembrane helix</keyword>
<dbReference type="NCBIfam" id="TIGR00054">
    <property type="entry name" value="RIP metalloprotease RseP"/>
    <property type="match status" value="1"/>
</dbReference>
<evidence type="ECO:0000256" key="4">
    <source>
        <dbReference type="ARBA" id="ARBA00022670"/>
    </source>
</evidence>
<comment type="similarity">
    <text evidence="3 11">Belongs to the peptidase M50B family.</text>
</comment>
<dbReference type="PANTHER" id="PTHR42837">
    <property type="entry name" value="REGULATOR OF SIGMA-E PROTEASE RSEP"/>
    <property type="match status" value="1"/>
</dbReference>
<keyword evidence="10 11" id="KW-0472">Membrane</keyword>
<dbReference type="SMART" id="SM00228">
    <property type="entry name" value="PDZ"/>
    <property type="match status" value="1"/>
</dbReference>
<feature type="transmembrane region" description="Helical" evidence="11">
    <location>
        <begin position="397"/>
        <end position="417"/>
    </location>
</feature>